<feature type="signal peptide" evidence="1">
    <location>
        <begin position="1"/>
        <end position="21"/>
    </location>
</feature>
<dbReference type="EMBL" id="CAJPIJ010000073">
    <property type="protein sequence ID" value="CAG1966960.1"/>
    <property type="molecule type" value="Genomic_DNA"/>
</dbReference>
<evidence type="ECO:0000256" key="1">
    <source>
        <dbReference type="SAM" id="SignalP"/>
    </source>
</evidence>
<dbReference type="AlphaFoldDB" id="A0A4E9DBH0"/>
<reference evidence="2" key="2">
    <citation type="submission" date="2021-03" db="EMBL/GenBank/DDBJ databases">
        <authorList>
            <person name="Alouane T."/>
            <person name="Langin T."/>
            <person name="Bonhomme L."/>
        </authorList>
    </citation>
    <scope>NUCLEOTIDE SEQUENCE</scope>
    <source>
        <strain evidence="2">MDC_Fg202</strain>
    </source>
</reference>
<name>A0A4E9DBH0_GIBZA</name>
<dbReference type="Proteomes" id="UP000746612">
    <property type="component" value="Unassembled WGS sequence"/>
</dbReference>
<feature type="chain" id="PRO_5041166744" description="Antifungal protein" evidence="1">
    <location>
        <begin position="22"/>
        <end position="97"/>
    </location>
</feature>
<organism evidence="3">
    <name type="scientific">Gibberella zeae</name>
    <name type="common">Wheat head blight fungus</name>
    <name type="synonym">Fusarium graminearum</name>
    <dbReference type="NCBI Taxonomy" id="5518"/>
    <lineage>
        <taxon>Eukaryota</taxon>
        <taxon>Fungi</taxon>
        <taxon>Dikarya</taxon>
        <taxon>Ascomycota</taxon>
        <taxon>Pezizomycotina</taxon>
        <taxon>Sordariomycetes</taxon>
        <taxon>Hypocreomycetidae</taxon>
        <taxon>Hypocreales</taxon>
        <taxon>Nectriaceae</taxon>
        <taxon>Fusarium</taxon>
    </lineage>
</organism>
<evidence type="ECO:0008006" key="4">
    <source>
        <dbReference type="Google" id="ProtNLM"/>
    </source>
</evidence>
<accession>A0A4E9DBH0</accession>
<sequence>MTISFTKALLLLTSAVALTTANPIPDEAHNTTSADMGILAKPDFFCNDNELSKKCRGPPYNFRCTNDNHINYDEPYYQCRDKTRCSCHYPCNNIKIC</sequence>
<gene>
    <name evidence="3" type="ORF">FUG_LOCUS230291</name>
    <name evidence="2" type="ORF">MDCFG202_LOCUS46085</name>
</gene>
<protein>
    <recommendedName>
        <fullName evidence="4">Antifungal protein</fullName>
    </recommendedName>
</protein>
<keyword evidence="1" id="KW-0732">Signal</keyword>
<reference evidence="3" key="1">
    <citation type="submission" date="2019-04" db="EMBL/GenBank/DDBJ databases">
        <authorList>
            <person name="Melise S."/>
            <person name="Noan J."/>
            <person name="Okalmin O."/>
        </authorList>
    </citation>
    <scope>NUCLEOTIDE SEQUENCE</scope>
    <source>
        <strain evidence="3">FN9</strain>
    </source>
</reference>
<proteinExistence type="predicted"/>
<evidence type="ECO:0000313" key="3">
    <source>
        <dbReference type="EMBL" id="VIO56915.1"/>
    </source>
</evidence>
<dbReference type="EMBL" id="CAAKMV010000126">
    <property type="protein sequence ID" value="VIO56915.1"/>
    <property type="molecule type" value="Genomic_DNA"/>
</dbReference>
<evidence type="ECO:0000313" key="2">
    <source>
        <dbReference type="EMBL" id="CAG1966960.1"/>
    </source>
</evidence>